<evidence type="ECO:0000313" key="10">
    <source>
        <dbReference type="Proteomes" id="UP000190625"/>
    </source>
</evidence>
<dbReference type="Proteomes" id="UP000190625">
    <property type="component" value="Unassembled WGS sequence"/>
</dbReference>
<reference evidence="10" key="1">
    <citation type="submission" date="2017-02" db="EMBL/GenBank/DDBJ databases">
        <authorList>
            <person name="Varghese N."/>
            <person name="Submissions S."/>
        </authorList>
    </citation>
    <scope>NUCLEOTIDE SEQUENCE [LARGE SCALE GENOMIC DNA]</scope>
    <source>
        <strain evidence="10">ATCC BAA-73</strain>
    </source>
</reference>
<protein>
    <recommendedName>
        <fullName evidence="7">Glycogen synthase</fullName>
        <ecNumber evidence="7">2.4.1.21</ecNumber>
    </recommendedName>
    <alternativeName>
        <fullName evidence="7">Starch [bacterial glycogen] synthase</fullName>
    </alternativeName>
</protein>
<dbReference type="Pfam" id="PF00534">
    <property type="entry name" value="Glycos_transf_1"/>
    <property type="match status" value="1"/>
</dbReference>
<sequence>MQDKLKILFVASEVDPFIKTGGLADVSSSLPQAIEELGHDIRVVMPEYKQISDRYINKLEHVLHYKTRVAWRNNYVGINRLDNNGIPTYFVDNKNYFNRDTIYEEEDRHIQFAYFCRAVLEMLPKIDFKPDIIHCNDWQTGPLSMILKDNYKMYDFYEDIKTVYTIHNLKYQGEFGKKILSDVLCLDSAHWKSGVLKHNNFVNYMKMGINMSDTVTTVSKTYAKEITTPYFGEGLDYVIRMNENDVYGIVNGIDYQKNNPANDQNIYANYDLNNLEGKLKNKRQLQKDMGLSIRDEVPVISIVSRLVEQKGLDLVKSIIDDLMQEDIQLIILGTGEEKYEHFFQQIAKYYPDKIATNIKYDVILAQKIYAGSDIFLMPSKYEPCGLSQLISLRYGTIPIVRETGGLKDTISAYDEITNQGNGFSFKDYDTQDMLDTILRAINFYHQPNIWKQIVKNAMNSDFSWKNSAQEYINLYYKTLDIGSEKMNDNINIKDNSKININLASIDELKDLKGVGAVLAKNILDYRKEKGQFKDPEDLMKIVGIGKTKYNLFKDRVIV</sequence>
<dbReference type="InterPro" id="IPR003583">
    <property type="entry name" value="Hlx-hairpin-Hlx_DNA-bd_motif"/>
</dbReference>
<dbReference type="GO" id="GO:0006281">
    <property type="term" value="P:DNA repair"/>
    <property type="evidence" value="ECO:0007669"/>
    <property type="project" value="InterPro"/>
</dbReference>
<dbReference type="AlphaFoldDB" id="A0A1T4K3G2"/>
<keyword evidence="5 7" id="KW-0808">Transferase</keyword>
<dbReference type="Pfam" id="PF12836">
    <property type="entry name" value="HHH_3"/>
    <property type="match status" value="1"/>
</dbReference>
<comment type="similarity">
    <text evidence="3 7">Belongs to the glycosyltransferase 1 family. Bacterial/plant glycogen synthase subfamily.</text>
</comment>
<dbReference type="RefSeq" id="WP_078809090.1">
    <property type="nucleotide sequence ID" value="NZ_FUWM01000005.1"/>
</dbReference>
<feature type="domain" description="Helix-hairpin-helix DNA-binding motif class 1" evidence="8">
    <location>
        <begin position="536"/>
        <end position="555"/>
    </location>
</feature>
<dbReference type="EC" id="2.4.1.21" evidence="7"/>
<dbReference type="UniPathway" id="UPA00164"/>
<dbReference type="GO" id="GO:0004373">
    <property type="term" value="F:alpha-1,4-glucan glucosyltransferase (UDP-glucose donor) activity"/>
    <property type="evidence" value="ECO:0007669"/>
    <property type="project" value="InterPro"/>
</dbReference>
<dbReference type="InterPro" id="IPR013534">
    <property type="entry name" value="Starch_synth_cat_dom"/>
</dbReference>
<evidence type="ECO:0000256" key="2">
    <source>
        <dbReference type="ARBA" id="ARBA00002764"/>
    </source>
</evidence>
<comment type="function">
    <text evidence="2 7">Synthesizes alpha-1,4-glucan chains using ADP-glucose.</text>
</comment>
<comment type="catalytic activity">
    <reaction evidence="1 7">
        <text>[(1-&gt;4)-alpha-D-glucosyl](n) + ADP-alpha-D-glucose = [(1-&gt;4)-alpha-D-glucosyl](n+1) + ADP + H(+)</text>
        <dbReference type="Rhea" id="RHEA:18189"/>
        <dbReference type="Rhea" id="RHEA-COMP:9584"/>
        <dbReference type="Rhea" id="RHEA-COMP:9587"/>
        <dbReference type="ChEBI" id="CHEBI:15378"/>
        <dbReference type="ChEBI" id="CHEBI:15444"/>
        <dbReference type="ChEBI" id="CHEBI:57498"/>
        <dbReference type="ChEBI" id="CHEBI:456216"/>
        <dbReference type="EC" id="2.4.1.21"/>
    </reaction>
</comment>
<evidence type="ECO:0000256" key="4">
    <source>
        <dbReference type="ARBA" id="ARBA00022676"/>
    </source>
</evidence>
<dbReference type="CDD" id="cd03791">
    <property type="entry name" value="GT5_Glycogen_synthase_DULL1-like"/>
    <property type="match status" value="1"/>
</dbReference>
<feature type="binding site" evidence="7">
    <location>
        <position position="19"/>
    </location>
    <ligand>
        <name>ADP-alpha-D-glucose</name>
        <dbReference type="ChEBI" id="CHEBI:57498"/>
    </ligand>
</feature>
<dbReference type="SUPFAM" id="SSF47781">
    <property type="entry name" value="RuvA domain 2-like"/>
    <property type="match status" value="1"/>
</dbReference>
<dbReference type="EMBL" id="FUWM01000005">
    <property type="protein sequence ID" value="SJZ36938.1"/>
    <property type="molecule type" value="Genomic_DNA"/>
</dbReference>
<feature type="domain" description="Helix-hairpin-helix DNA-binding motif class 1" evidence="8">
    <location>
        <begin position="506"/>
        <end position="525"/>
    </location>
</feature>
<dbReference type="NCBIfam" id="TIGR02095">
    <property type="entry name" value="glgA"/>
    <property type="match status" value="1"/>
</dbReference>
<evidence type="ECO:0000313" key="9">
    <source>
        <dbReference type="EMBL" id="SJZ36938.1"/>
    </source>
</evidence>
<evidence type="ECO:0000259" key="8">
    <source>
        <dbReference type="SMART" id="SM00278"/>
    </source>
</evidence>
<dbReference type="GO" id="GO:0009011">
    <property type="term" value="F:alpha-1,4-glucan glucosyltransferase (ADP-glucose donor) activity"/>
    <property type="evidence" value="ECO:0007669"/>
    <property type="project" value="UniProtKB-UniRule"/>
</dbReference>
<dbReference type="STRING" id="142842.SAMN02745118_00584"/>
<dbReference type="SUPFAM" id="SSF53756">
    <property type="entry name" value="UDP-Glycosyltransferase/glycogen phosphorylase"/>
    <property type="match status" value="1"/>
</dbReference>
<keyword evidence="10" id="KW-1185">Reference proteome</keyword>
<name>A0A1T4K3G2_9FIRM</name>
<evidence type="ECO:0000256" key="5">
    <source>
        <dbReference type="ARBA" id="ARBA00022679"/>
    </source>
</evidence>
<evidence type="ECO:0000256" key="6">
    <source>
        <dbReference type="ARBA" id="ARBA00023056"/>
    </source>
</evidence>
<dbReference type="Gene3D" id="3.40.50.2000">
    <property type="entry name" value="Glycogen Phosphorylase B"/>
    <property type="match status" value="2"/>
</dbReference>
<dbReference type="SMART" id="SM00278">
    <property type="entry name" value="HhH1"/>
    <property type="match status" value="2"/>
</dbReference>
<comment type="pathway">
    <text evidence="7">Glycan biosynthesis; glycogen biosynthesis.</text>
</comment>
<dbReference type="InterPro" id="IPR010994">
    <property type="entry name" value="RuvA_2-like"/>
</dbReference>
<dbReference type="GO" id="GO:0005978">
    <property type="term" value="P:glycogen biosynthetic process"/>
    <property type="evidence" value="ECO:0007669"/>
    <property type="project" value="UniProtKB-UniRule"/>
</dbReference>
<dbReference type="OrthoDB" id="9808590at2"/>
<dbReference type="HAMAP" id="MF_00484">
    <property type="entry name" value="Glycogen_synth"/>
    <property type="match status" value="1"/>
</dbReference>
<keyword evidence="4 7" id="KW-0328">Glycosyltransferase</keyword>
<gene>
    <name evidence="7" type="primary">glgA</name>
    <name evidence="9" type="ORF">SAMN02745118_00584</name>
</gene>
<dbReference type="NCBIfam" id="NF001898">
    <property type="entry name" value="PRK00654.1-1"/>
    <property type="match status" value="1"/>
</dbReference>
<keyword evidence="6 7" id="KW-0320">Glycogen biosynthesis</keyword>
<dbReference type="GO" id="GO:0003677">
    <property type="term" value="F:DNA binding"/>
    <property type="evidence" value="ECO:0007669"/>
    <property type="project" value="InterPro"/>
</dbReference>
<dbReference type="InterPro" id="IPR001296">
    <property type="entry name" value="Glyco_trans_1"/>
</dbReference>
<accession>A0A1T4K3G2</accession>
<evidence type="ECO:0000256" key="7">
    <source>
        <dbReference type="HAMAP-Rule" id="MF_00484"/>
    </source>
</evidence>
<evidence type="ECO:0000256" key="3">
    <source>
        <dbReference type="ARBA" id="ARBA00010281"/>
    </source>
</evidence>
<dbReference type="PANTHER" id="PTHR45825">
    <property type="entry name" value="GRANULE-BOUND STARCH SYNTHASE 1, CHLOROPLASTIC/AMYLOPLASTIC"/>
    <property type="match status" value="1"/>
</dbReference>
<organism evidence="9 10">
    <name type="scientific">Selenihalanaerobacter shriftii</name>
    <dbReference type="NCBI Taxonomy" id="142842"/>
    <lineage>
        <taxon>Bacteria</taxon>
        <taxon>Bacillati</taxon>
        <taxon>Bacillota</taxon>
        <taxon>Clostridia</taxon>
        <taxon>Halanaerobiales</taxon>
        <taxon>Halobacteroidaceae</taxon>
        <taxon>Selenihalanaerobacter</taxon>
    </lineage>
</organism>
<evidence type="ECO:0000256" key="1">
    <source>
        <dbReference type="ARBA" id="ARBA00001478"/>
    </source>
</evidence>
<dbReference type="Pfam" id="PF08323">
    <property type="entry name" value="Glyco_transf_5"/>
    <property type="match status" value="1"/>
</dbReference>
<dbReference type="PANTHER" id="PTHR45825:SF11">
    <property type="entry name" value="ALPHA AMYLASE DOMAIN-CONTAINING PROTEIN"/>
    <property type="match status" value="1"/>
</dbReference>
<dbReference type="Gene3D" id="1.10.150.280">
    <property type="entry name" value="AF1531-like domain"/>
    <property type="match status" value="1"/>
</dbReference>
<proteinExistence type="inferred from homology"/>
<dbReference type="InterPro" id="IPR011835">
    <property type="entry name" value="GS/SS"/>
</dbReference>